<dbReference type="SMART" id="SM00184">
    <property type="entry name" value="RING"/>
    <property type="match status" value="1"/>
</dbReference>
<dbReference type="InterPro" id="IPR017907">
    <property type="entry name" value="Znf_RING_CS"/>
</dbReference>
<proteinExistence type="predicted"/>
<dbReference type="OrthoDB" id="3020592at2759"/>
<accession>A0A4S8M999</accession>
<evidence type="ECO:0000256" key="3">
    <source>
        <dbReference type="ARBA" id="ARBA00022833"/>
    </source>
</evidence>
<dbReference type="PROSITE" id="PS00518">
    <property type="entry name" value="ZF_RING_1"/>
    <property type="match status" value="1"/>
</dbReference>
<evidence type="ECO:0000313" key="6">
    <source>
        <dbReference type="EMBL" id="THU98966.1"/>
    </source>
</evidence>
<keyword evidence="7" id="KW-1185">Reference proteome</keyword>
<evidence type="ECO:0000256" key="2">
    <source>
        <dbReference type="ARBA" id="ARBA00022771"/>
    </source>
</evidence>
<dbReference type="GO" id="GO:0061630">
    <property type="term" value="F:ubiquitin protein ligase activity"/>
    <property type="evidence" value="ECO:0007669"/>
    <property type="project" value="TreeGrafter"/>
</dbReference>
<dbReference type="EMBL" id="ML179126">
    <property type="protein sequence ID" value="THU98966.1"/>
    <property type="molecule type" value="Genomic_DNA"/>
</dbReference>
<protein>
    <recommendedName>
        <fullName evidence="5">RING-type domain-containing protein</fullName>
    </recommendedName>
</protein>
<evidence type="ECO:0000313" key="7">
    <source>
        <dbReference type="Proteomes" id="UP000297245"/>
    </source>
</evidence>
<dbReference type="InterPro" id="IPR001841">
    <property type="entry name" value="Znf_RING"/>
</dbReference>
<dbReference type="InterPro" id="IPR013083">
    <property type="entry name" value="Znf_RING/FYVE/PHD"/>
</dbReference>
<dbReference type="SUPFAM" id="SSF57850">
    <property type="entry name" value="RING/U-box"/>
    <property type="match status" value="1"/>
</dbReference>
<dbReference type="AlphaFoldDB" id="A0A4S8M999"/>
<feature type="domain" description="RING-type" evidence="5">
    <location>
        <begin position="11"/>
        <end position="54"/>
    </location>
</feature>
<name>A0A4S8M999_DENBC</name>
<reference evidence="6 7" key="1">
    <citation type="journal article" date="2019" name="Nat. Ecol. Evol.">
        <title>Megaphylogeny resolves global patterns of mushroom evolution.</title>
        <authorList>
            <person name="Varga T."/>
            <person name="Krizsan K."/>
            <person name="Foldi C."/>
            <person name="Dima B."/>
            <person name="Sanchez-Garcia M."/>
            <person name="Sanchez-Ramirez S."/>
            <person name="Szollosi G.J."/>
            <person name="Szarkandi J.G."/>
            <person name="Papp V."/>
            <person name="Albert L."/>
            <person name="Andreopoulos W."/>
            <person name="Angelini C."/>
            <person name="Antonin V."/>
            <person name="Barry K.W."/>
            <person name="Bougher N.L."/>
            <person name="Buchanan P."/>
            <person name="Buyck B."/>
            <person name="Bense V."/>
            <person name="Catcheside P."/>
            <person name="Chovatia M."/>
            <person name="Cooper J."/>
            <person name="Damon W."/>
            <person name="Desjardin D."/>
            <person name="Finy P."/>
            <person name="Geml J."/>
            <person name="Haridas S."/>
            <person name="Hughes K."/>
            <person name="Justo A."/>
            <person name="Karasinski D."/>
            <person name="Kautmanova I."/>
            <person name="Kiss B."/>
            <person name="Kocsube S."/>
            <person name="Kotiranta H."/>
            <person name="LaButti K.M."/>
            <person name="Lechner B.E."/>
            <person name="Liimatainen K."/>
            <person name="Lipzen A."/>
            <person name="Lukacs Z."/>
            <person name="Mihaltcheva S."/>
            <person name="Morgado L.N."/>
            <person name="Niskanen T."/>
            <person name="Noordeloos M.E."/>
            <person name="Ohm R.A."/>
            <person name="Ortiz-Santana B."/>
            <person name="Ovrebo C."/>
            <person name="Racz N."/>
            <person name="Riley R."/>
            <person name="Savchenko A."/>
            <person name="Shiryaev A."/>
            <person name="Soop K."/>
            <person name="Spirin V."/>
            <person name="Szebenyi C."/>
            <person name="Tomsovsky M."/>
            <person name="Tulloss R.E."/>
            <person name="Uehling J."/>
            <person name="Grigoriev I.V."/>
            <person name="Vagvolgyi C."/>
            <person name="Papp T."/>
            <person name="Martin F.M."/>
            <person name="Miettinen O."/>
            <person name="Hibbett D.S."/>
            <person name="Nagy L.G."/>
        </authorList>
    </citation>
    <scope>NUCLEOTIDE SEQUENCE [LARGE SCALE GENOMIC DNA]</scope>
    <source>
        <strain evidence="6 7">CBS 962.96</strain>
    </source>
</reference>
<dbReference type="Gene3D" id="3.30.40.10">
    <property type="entry name" value="Zinc/RING finger domain, C3HC4 (zinc finger)"/>
    <property type="match status" value="1"/>
</dbReference>
<dbReference type="InterPro" id="IPR050731">
    <property type="entry name" value="HRD1_E3_ubiq-ligases"/>
</dbReference>
<sequence length="186" mass="21061">MPVTFTPNSTCDICYDSYDEGSKKPRATPCGHIFCLDCLCNVFEEQRPQCPLCRSDVNTSIELHLEAAGDVQQFSDHAQPPSQTQSSTEAKAQMLLDDIDNLLSRPAKFLTREDEEVKRLISRCQIFLQSHHPEQFQGLLTSFHLFLRVLSLSEDLESQRQIAVLLQTDLCAGMSPRGLELWTTKK</sequence>
<dbReference type="PANTHER" id="PTHR22763">
    <property type="entry name" value="RING ZINC FINGER PROTEIN"/>
    <property type="match status" value="1"/>
</dbReference>
<keyword evidence="1" id="KW-0479">Metal-binding</keyword>
<keyword evidence="3" id="KW-0862">Zinc</keyword>
<dbReference type="GO" id="GO:0008270">
    <property type="term" value="F:zinc ion binding"/>
    <property type="evidence" value="ECO:0007669"/>
    <property type="project" value="UniProtKB-KW"/>
</dbReference>
<gene>
    <name evidence="6" type="ORF">K435DRAFT_856073</name>
</gene>
<keyword evidence="2 4" id="KW-0863">Zinc-finger</keyword>
<evidence type="ECO:0000256" key="1">
    <source>
        <dbReference type="ARBA" id="ARBA00022723"/>
    </source>
</evidence>
<evidence type="ECO:0000256" key="4">
    <source>
        <dbReference type="PROSITE-ProRule" id="PRU00175"/>
    </source>
</evidence>
<organism evidence="6 7">
    <name type="scientific">Dendrothele bispora (strain CBS 962.96)</name>
    <dbReference type="NCBI Taxonomy" id="1314807"/>
    <lineage>
        <taxon>Eukaryota</taxon>
        <taxon>Fungi</taxon>
        <taxon>Dikarya</taxon>
        <taxon>Basidiomycota</taxon>
        <taxon>Agaricomycotina</taxon>
        <taxon>Agaricomycetes</taxon>
        <taxon>Agaricomycetidae</taxon>
        <taxon>Agaricales</taxon>
        <taxon>Agaricales incertae sedis</taxon>
        <taxon>Dendrothele</taxon>
    </lineage>
</organism>
<dbReference type="Pfam" id="PF14634">
    <property type="entry name" value="zf-RING_5"/>
    <property type="match status" value="1"/>
</dbReference>
<evidence type="ECO:0000259" key="5">
    <source>
        <dbReference type="PROSITE" id="PS50089"/>
    </source>
</evidence>
<dbReference type="GO" id="GO:0012505">
    <property type="term" value="C:endomembrane system"/>
    <property type="evidence" value="ECO:0007669"/>
    <property type="project" value="TreeGrafter"/>
</dbReference>
<dbReference type="GO" id="GO:0043161">
    <property type="term" value="P:proteasome-mediated ubiquitin-dependent protein catabolic process"/>
    <property type="evidence" value="ECO:0007669"/>
    <property type="project" value="TreeGrafter"/>
</dbReference>
<dbReference type="Proteomes" id="UP000297245">
    <property type="component" value="Unassembled WGS sequence"/>
</dbReference>
<dbReference type="PROSITE" id="PS50089">
    <property type="entry name" value="ZF_RING_2"/>
    <property type="match status" value="1"/>
</dbReference>